<sequence>MQLASTKPIDWNDTIGLRDSGQVQESCYDQSVQLHTDMTTGQSYAIQMLDSSGKLNPTALFEGRYDDFGSFKGCRDRVKYAPDIPADMKAMYCVLGWTGIAPELTGGAQSFTQGLCVPNTCGDLEVALLANTGLLGTKPMPSWTVVGILCHREEVYASFDTGAYVALSFIAIILLMLLIGTLFEFIINVSYTEEKVKSITKSKTGRFFLSFSVYSNTKKVFNTYQPAGQLPALHGIRVISTLWIIYGHTDFFADNTLTTNKRQKDEWFSQWWYFIRGSMDMAVDTFLLLSALLVSYLFMKQLKKNGGSFTGKDLLLHYLHRYWRLTPVYAFLIMIFACLMVYMGTGPVWASPINLATGNMKACQTWMWTNLLYINNWFNGEQECFGWSWYLGVDMQLYVIAPGLLVLLYKKPKLGVGLVTFFLILSMFLTGILYHLFVNVPSGSYYATVYKFTFTRMGPYMVGLLMGYILFTTDRKVPNTGSTKALMLLGWFGATAVAVLFVGAPGWIGTPFSIWGQPAWRAFDRTMFSCAVAWVVFACCVGYGGIITEFLSWSGWVPLSRLTYTAYLVHPIIMHVYTMSLKTPLFYSATNWWFYFIAYSFMAFLCGFVASIMVEFPFFGLEKLIFPQRRGRDSSKASNNVTSGAHDNQALELACCSVPVAGQDFSASFYETLGFYIRLAEQKPIDWNYTLYLRHVTGEVQEPCYSQSAQLNTDMTAAKEYAITMLDSSGKFHPSGLFEGQWNDFGSFKGCRDRVKYAEDMPADMKPMYCIVVWEGIPPELAGGNTVFAQGLCVPNTCSDSEVGLLATTGLLGIKSMPSWTVAGLFCQREEEYSSFDTGAIVAICVIAIILLMLLIGTLYEFIINVSYTEEKMKSIVSSKTGRVFLSFSVYSNTKKVFNTYQPPGQLPALHGIRVISTLWIIYGHTDFFADNTLTTNRREKNEWYSQWWYFIRGSMDLSVDTFLLLSALLVSYLFMKQLKKNGGSFTGKDLLLHYLHRYWRLTPVYAFLIMIFVCLTLYMGTGPVWASPSNIAMSNMRGCQSWMWTNLLYINNWFGDCFGWAWYLGVDMQLYVIAPGLLVLLYKFPKLGLSFIMILLTGSMMATGLIYHFLVNQVGGEQYFSAVYANTFTRAGPYMVGLLLGYILFKTDRKVPNTLRTKALMLAGWFGAAAVAVLFVAAPEYIGGRPYAVYDSAAWRAFDRTMFSCAVAWVVFACSVGYGGIITEFLSWSGWVPLSRLTYTAYLVHPIVMHVYTMSLKTPLFYSATNWWFYFIAYSFMAFLCGFVASIMVEFPFFGLEKLIFPQRRGRESSKASNNVANEGHDNQALELQLPEQAGSFPDKLVNGEGNEQLAGAVPKNKEQFDNKV</sequence>
<accession>C3XYM8</accession>
<dbReference type="InterPro" id="IPR002656">
    <property type="entry name" value="Acyl_transf_3_dom"/>
</dbReference>
<evidence type="ECO:0000259" key="3">
    <source>
        <dbReference type="SMART" id="SM00703"/>
    </source>
</evidence>
<feature type="region of interest" description="Disordered" evidence="1">
    <location>
        <begin position="1337"/>
        <end position="1366"/>
    </location>
</feature>
<dbReference type="Pfam" id="PF20146">
    <property type="entry name" value="NRF"/>
    <property type="match status" value="2"/>
</dbReference>
<feature type="transmembrane region" description="Helical" evidence="2">
    <location>
        <begin position="1238"/>
        <end position="1256"/>
    </location>
</feature>
<feature type="transmembrane region" description="Helical" evidence="2">
    <location>
        <begin position="457"/>
        <end position="473"/>
    </location>
</feature>
<keyword evidence="2" id="KW-1133">Transmembrane helix</keyword>
<dbReference type="InterPro" id="IPR006621">
    <property type="entry name" value="Nose-resist-to-fluoxetine_N"/>
</dbReference>
<feature type="transmembrane region" description="Helical" evidence="2">
    <location>
        <begin position="485"/>
        <end position="506"/>
    </location>
</feature>
<dbReference type="PANTHER" id="PTHR11161">
    <property type="entry name" value="O-ACYLTRANSFERASE"/>
    <property type="match status" value="1"/>
</dbReference>
<dbReference type="Pfam" id="PF01757">
    <property type="entry name" value="Acyl_transf_3"/>
    <property type="match status" value="2"/>
</dbReference>
<evidence type="ECO:0000256" key="1">
    <source>
        <dbReference type="SAM" id="MobiDB-lite"/>
    </source>
</evidence>
<keyword evidence="2" id="KW-0472">Membrane</keyword>
<gene>
    <name evidence="4" type="ORF">BRAFLDRAFT_126287</name>
</gene>
<evidence type="ECO:0000313" key="4">
    <source>
        <dbReference type="EMBL" id="EEN66913.1"/>
    </source>
</evidence>
<feature type="transmembrane region" description="Helical" evidence="2">
    <location>
        <begin position="1090"/>
        <end position="1112"/>
    </location>
</feature>
<feature type="domain" description="Nose resistant-to-fluoxetine protein N-terminal" evidence="3">
    <location>
        <begin position="24"/>
        <end position="152"/>
    </location>
</feature>
<feature type="transmembrane region" description="Helical" evidence="2">
    <location>
        <begin position="328"/>
        <end position="350"/>
    </location>
</feature>
<feature type="transmembrane region" description="Helical" evidence="2">
    <location>
        <begin position="958"/>
        <end position="976"/>
    </location>
</feature>
<feature type="transmembrane region" description="Helical" evidence="2">
    <location>
        <begin position="1132"/>
        <end position="1148"/>
    </location>
</feature>
<feature type="transmembrane region" description="Helical" evidence="2">
    <location>
        <begin position="1268"/>
        <end position="1297"/>
    </location>
</feature>
<dbReference type="GO" id="GO:0016747">
    <property type="term" value="F:acyltransferase activity, transferring groups other than amino-acyl groups"/>
    <property type="evidence" value="ECO:0007669"/>
    <property type="project" value="InterPro"/>
</dbReference>
<dbReference type="eggNOG" id="KOG3700">
    <property type="taxonomic scope" value="Eukaryota"/>
</dbReference>
<feature type="transmembrane region" description="Helical" evidence="2">
    <location>
        <begin position="592"/>
        <end position="621"/>
    </location>
</feature>
<dbReference type="InterPro" id="IPR052728">
    <property type="entry name" value="O2_lipid_transport_reg"/>
</dbReference>
<feature type="transmembrane region" description="Helical" evidence="2">
    <location>
        <begin position="281"/>
        <end position="299"/>
    </location>
</feature>
<feature type="compositionally biased region" description="Basic and acidic residues" evidence="1">
    <location>
        <begin position="1357"/>
        <end position="1366"/>
    </location>
</feature>
<evidence type="ECO:0000256" key="2">
    <source>
        <dbReference type="SAM" id="Phobius"/>
    </source>
</evidence>
<proteinExistence type="predicted"/>
<name>C3XYM8_BRAFL</name>
<feature type="transmembrane region" description="Helical" evidence="2">
    <location>
        <begin position="1160"/>
        <end position="1182"/>
    </location>
</feature>
<dbReference type="SMART" id="SM00703">
    <property type="entry name" value="NRF"/>
    <property type="match status" value="2"/>
</dbReference>
<dbReference type="InParanoid" id="C3XYM8"/>
<protein>
    <recommendedName>
        <fullName evidence="3">Nose resistant-to-fluoxetine protein N-terminal domain-containing protein</fullName>
    </recommendedName>
</protein>
<feature type="transmembrane region" description="Helical" evidence="2">
    <location>
        <begin position="387"/>
        <end position="409"/>
    </location>
</feature>
<feature type="transmembrane region" description="Helical" evidence="2">
    <location>
        <begin position="1202"/>
        <end position="1226"/>
    </location>
</feature>
<feature type="transmembrane region" description="Helical" evidence="2">
    <location>
        <begin position="526"/>
        <end position="550"/>
    </location>
</feature>
<feature type="domain" description="Nose resistant-to-fluoxetine protein N-terminal" evidence="3">
    <location>
        <begin position="701"/>
        <end position="829"/>
    </location>
</feature>
<dbReference type="EMBL" id="GG666473">
    <property type="protein sequence ID" value="EEN66913.1"/>
    <property type="molecule type" value="Genomic_DNA"/>
</dbReference>
<organism>
    <name type="scientific">Branchiostoma floridae</name>
    <name type="common">Florida lancelet</name>
    <name type="synonym">Amphioxus</name>
    <dbReference type="NCBI Taxonomy" id="7739"/>
    <lineage>
        <taxon>Eukaryota</taxon>
        <taxon>Metazoa</taxon>
        <taxon>Chordata</taxon>
        <taxon>Cephalochordata</taxon>
        <taxon>Leptocardii</taxon>
        <taxon>Amphioxiformes</taxon>
        <taxon>Branchiostomatidae</taxon>
        <taxon>Branchiostoma</taxon>
    </lineage>
</organism>
<feature type="transmembrane region" description="Helical" evidence="2">
    <location>
        <begin position="416"/>
        <end position="437"/>
    </location>
</feature>
<feature type="transmembrane region" description="Helical" evidence="2">
    <location>
        <begin position="162"/>
        <end position="187"/>
    </location>
</feature>
<dbReference type="PANTHER" id="PTHR11161:SF0">
    <property type="entry name" value="O-ACYLTRANSFERASE LIKE PROTEIN"/>
    <property type="match status" value="1"/>
</dbReference>
<reference evidence="4" key="1">
    <citation type="journal article" date="2008" name="Nature">
        <title>The amphioxus genome and the evolution of the chordate karyotype.</title>
        <authorList>
            <consortium name="US DOE Joint Genome Institute (JGI-PGF)"/>
            <person name="Putnam N.H."/>
            <person name="Butts T."/>
            <person name="Ferrier D.E.K."/>
            <person name="Furlong R.F."/>
            <person name="Hellsten U."/>
            <person name="Kawashima T."/>
            <person name="Robinson-Rechavi M."/>
            <person name="Shoguchi E."/>
            <person name="Terry A."/>
            <person name="Yu J.-K."/>
            <person name="Benito-Gutierrez E.L."/>
            <person name="Dubchak I."/>
            <person name="Garcia-Fernandez J."/>
            <person name="Gibson-Brown J.J."/>
            <person name="Grigoriev I.V."/>
            <person name="Horton A.C."/>
            <person name="de Jong P.J."/>
            <person name="Jurka J."/>
            <person name="Kapitonov V.V."/>
            <person name="Kohara Y."/>
            <person name="Kuroki Y."/>
            <person name="Lindquist E."/>
            <person name="Lucas S."/>
            <person name="Osoegawa K."/>
            <person name="Pennacchio L.A."/>
            <person name="Salamov A.A."/>
            <person name="Satou Y."/>
            <person name="Sauka-Spengler T."/>
            <person name="Schmutz J."/>
            <person name="Shin-I T."/>
            <person name="Toyoda A."/>
            <person name="Bronner-Fraser M."/>
            <person name="Fujiyama A."/>
            <person name="Holland L.Z."/>
            <person name="Holland P.W.H."/>
            <person name="Satoh N."/>
            <person name="Rokhsar D.S."/>
        </authorList>
    </citation>
    <scope>NUCLEOTIDE SEQUENCE [LARGE SCALE GENOMIC DNA]</scope>
    <source>
        <strain evidence="4">S238N-H82</strain>
        <tissue evidence="4">Testes</tissue>
    </source>
</reference>
<feature type="transmembrane region" description="Helical" evidence="2">
    <location>
        <begin position="1005"/>
        <end position="1027"/>
    </location>
</feature>
<feature type="transmembrane region" description="Helical" evidence="2">
    <location>
        <begin position="839"/>
        <end position="863"/>
    </location>
</feature>
<keyword evidence="2" id="KW-0812">Transmembrane</keyword>